<evidence type="ECO:0000259" key="4">
    <source>
        <dbReference type="PROSITE" id="PS50110"/>
    </source>
</evidence>
<evidence type="ECO:0000313" key="6">
    <source>
        <dbReference type="Proteomes" id="UP000191931"/>
    </source>
</evidence>
<sequence>MAMKLQSHKPKRNIMIVYERDINIDFVVDSLNEEYETKLALNGKKAIEEITICPPDLILLYMKNPEKNGRELCRRLKANECTMEIPILFVAEKGEENDMARGFVMGAEDYIHEPVSASILKARIRTHLYVKNARDQLFMQSMLQEENVRLKALLEKLSGDEVQTGLNDLMEVPRLLSKDDNLTDRQKQILKKAESSGSRVMEKLNKSIDLYKMEDQTYEFNPVPIDLIKILYQIKRDIRNMLMAGNVGFSISIAGIPAAMTDSFEIPGEKTLFYTLLLNLIKNAVEASYDGNKVTIALEHKNKENIILVHNRGIIPKEIRDSFFEKNSTYGKEKREGIGTYVAQLIVLTMGGKISFTSDDEKGTTLVVRLPNQYSTAEPVQEIGDDEKNSNDSFRILVVDDYAMMRRLIAGFLKDLGYRNIIKLDSAVEAVKYLETEKVSLIISDYDMPGLNGIEFLQHVKEDGALCKIPFVMVTGRSDQHIVSSALSLGVAQYIVKPFTATILEKKLRKVFECRLPADF</sequence>
<dbReference type="PANTHER" id="PTHR43547:SF2">
    <property type="entry name" value="HYBRID SIGNAL TRANSDUCTION HISTIDINE KINASE C"/>
    <property type="match status" value="1"/>
</dbReference>
<dbReference type="GO" id="GO:0000155">
    <property type="term" value="F:phosphorelay sensor kinase activity"/>
    <property type="evidence" value="ECO:0007669"/>
    <property type="project" value="TreeGrafter"/>
</dbReference>
<dbReference type="SUPFAM" id="SSF52172">
    <property type="entry name" value="CheY-like"/>
    <property type="match status" value="2"/>
</dbReference>
<dbReference type="SMART" id="SM00448">
    <property type="entry name" value="REC"/>
    <property type="match status" value="2"/>
</dbReference>
<evidence type="ECO:0000313" key="5">
    <source>
        <dbReference type="EMBL" id="SLM32345.1"/>
    </source>
</evidence>
<dbReference type="InterPro" id="IPR011006">
    <property type="entry name" value="CheY-like_superfamily"/>
</dbReference>
<dbReference type="AlphaFoldDB" id="A0A1W1HIW2"/>
<dbReference type="SMART" id="SM00387">
    <property type="entry name" value="HATPase_c"/>
    <property type="match status" value="1"/>
</dbReference>
<dbReference type="InterPro" id="IPR001789">
    <property type="entry name" value="Sig_transdc_resp-reg_receiver"/>
</dbReference>
<dbReference type="Proteomes" id="UP000191931">
    <property type="component" value="Unassembled WGS sequence"/>
</dbReference>
<organism evidence="5 6">
    <name type="scientific">Desulfamplus magnetovallimortis</name>
    <dbReference type="NCBI Taxonomy" id="1246637"/>
    <lineage>
        <taxon>Bacteria</taxon>
        <taxon>Pseudomonadati</taxon>
        <taxon>Thermodesulfobacteriota</taxon>
        <taxon>Desulfobacteria</taxon>
        <taxon>Desulfobacterales</taxon>
        <taxon>Desulfobacteraceae</taxon>
        <taxon>Desulfamplus</taxon>
    </lineage>
</organism>
<comment type="caution">
    <text evidence="2">Lacks conserved residue(s) required for the propagation of feature annotation.</text>
</comment>
<accession>A0A1W1HIW2</accession>
<dbReference type="PANTHER" id="PTHR43547">
    <property type="entry name" value="TWO-COMPONENT HISTIDINE KINASE"/>
    <property type="match status" value="1"/>
</dbReference>
<reference evidence="5" key="1">
    <citation type="submission" date="2017-03" db="EMBL/GenBank/DDBJ databases">
        <authorList>
            <person name="Afonso C.L."/>
            <person name="Miller P.J."/>
            <person name="Scott M.A."/>
            <person name="Spackman E."/>
            <person name="Goraichik I."/>
            <person name="Dimitrov K.M."/>
            <person name="Suarez D.L."/>
            <person name="Swayne D.E."/>
        </authorList>
    </citation>
    <scope>NUCLEOTIDE SEQUENCE [LARGE SCALE GENOMIC DNA]</scope>
    <source>
        <strain evidence="5">PRJEB14757</strain>
    </source>
</reference>
<dbReference type="EMBL" id="FWEV01000307">
    <property type="protein sequence ID" value="SLM32345.1"/>
    <property type="molecule type" value="Genomic_DNA"/>
</dbReference>
<feature type="modified residue" description="4-aspartylphosphate" evidence="2">
    <location>
        <position position="445"/>
    </location>
</feature>
<dbReference type="InterPro" id="IPR003594">
    <property type="entry name" value="HATPase_dom"/>
</dbReference>
<dbReference type="Gene3D" id="3.30.565.10">
    <property type="entry name" value="Histidine kinase-like ATPase, C-terminal domain"/>
    <property type="match status" value="1"/>
</dbReference>
<dbReference type="OrthoDB" id="9787818at2"/>
<dbReference type="STRING" id="1246637.MTBBW1_630039"/>
<dbReference type="PROSITE" id="PS50109">
    <property type="entry name" value="HIS_KIN"/>
    <property type="match status" value="1"/>
</dbReference>
<keyword evidence="6" id="KW-1185">Reference proteome</keyword>
<feature type="domain" description="Response regulatory" evidence="4">
    <location>
        <begin position="13"/>
        <end position="128"/>
    </location>
</feature>
<evidence type="ECO:0008006" key="7">
    <source>
        <dbReference type="Google" id="ProtNLM"/>
    </source>
</evidence>
<evidence type="ECO:0000256" key="2">
    <source>
        <dbReference type="PROSITE-ProRule" id="PRU00169"/>
    </source>
</evidence>
<proteinExistence type="predicted"/>
<dbReference type="Gene3D" id="3.40.50.2300">
    <property type="match status" value="2"/>
</dbReference>
<dbReference type="SUPFAM" id="SSF55874">
    <property type="entry name" value="ATPase domain of HSP90 chaperone/DNA topoisomerase II/histidine kinase"/>
    <property type="match status" value="1"/>
</dbReference>
<evidence type="ECO:0000256" key="1">
    <source>
        <dbReference type="ARBA" id="ARBA00022553"/>
    </source>
</evidence>
<evidence type="ECO:0000259" key="3">
    <source>
        <dbReference type="PROSITE" id="PS50109"/>
    </source>
</evidence>
<dbReference type="InterPro" id="IPR005467">
    <property type="entry name" value="His_kinase_dom"/>
</dbReference>
<dbReference type="PROSITE" id="PS50110">
    <property type="entry name" value="RESPONSE_REGULATORY"/>
    <property type="match status" value="2"/>
</dbReference>
<dbReference type="Pfam" id="PF02518">
    <property type="entry name" value="HATPase_c"/>
    <property type="match status" value="1"/>
</dbReference>
<dbReference type="RefSeq" id="WP_080801928.1">
    <property type="nucleotide sequence ID" value="NZ_LT828542.1"/>
</dbReference>
<dbReference type="Pfam" id="PF00072">
    <property type="entry name" value="Response_reg"/>
    <property type="match status" value="2"/>
</dbReference>
<gene>
    <name evidence="5" type="ORF">MTBBW1_630039</name>
</gene>
<name>A0A1W1HIW2_9BACT</name>
<protein>
    <recommendedName>
        <fullName evidence="7">Histidine kinase</fullName>
    </recommendedName>
</protein>
<dbReference type="InterPro" id="IPR036890">
    <property type="entry name" value="HATPase_C_sf"/>
</dbReference>
<keyword evidence="1 2" id="KW-0597">Phosphoprotein</keyword>
<feature type="domain" description="Response regulatory" evidence="4">
    <location>
        <begin position="395"/>
        <end position="512"/>
    </location>
</feature>
<feature type="domain" description="Histidine kinase" evidence="3">
    <location>
        <begin position="157"/>
        <end position="374"/>
    </location>
</feature>